<protein>
    <submittedName>
        <fullName evidence="5">Chemokine (C-C motif) ligand 19b</fullName>
    </submittedName>
</protein>
<evidence type="ECO:0000313" key="5">
    <source>
        <dbReference type="Ensembl" id="ENSMMDP00005045119.1"/>
    </source>
</evidence>
<name>A0A668AB52_9TELE</name>
<reference evidence="5" key="2">
    <citation type="submission" date="2025-08" db="UniProtKB">
        <authorList>
            <consortium name="Ensembl"/>
        </authorList>
    </citation>
    <scope>IDENTIFICATION</scope>
</reference>
<evidence type="ECO:0000259" key="4">
    <source>
        <dbReference type="SMART" id="SM00199"/>
    </source>
</evidence>
<feature type="signal peptide" evidence="3">
    <location>
        <begin position="1"/>
        <end position="20"/>
    </location>
</feature>
<dbReference type="PANTHER" id="PTHR12015">
    <property type="entry name" value="SMALL INDUCIBLE CYTOKINE A"/>
    <property type="match status" value="1"/>
</dbReference>
<gene>
    <name evidence="5" type="primary">ccl19b</name>
</gene>
<dbReference type="InterPro" id="IPR039809">
    <property type="entry name" value="Chemokine_b/g/d"/>
</dbReference>
<dbReference type="GO" id="GO:0006955">
    <property type="term" value="P:immune response"/>
    <property type="evidence" value="ECO:0007669"/>
    <property type="project" value="InterPro"/>
</dbReference>
<dbReference type="Proteomes" id="UP000472263">
    <property type="component" value="Chromosome 12"/>
</dbReference>
<dbReference type="GO" id="GO:0005615">
    <property type="term" value="C:extracellular space"/>
    <property type="evidence" value="ECO:0007669"/>
    <property type="project" value="UniProtKB-KW"/>
</dbReference>
<dbReference type="Pfam" id="PF00048">
    <property type="entry name" value="IL8"/>
    <property type="match status" value="1"/>
</dbReference>
<reference evidence="5" key="1">
    <citation type="submission" date="2019-06" db="EMBL/GenBank/DDBJ databases">
        <authorList>
            <consortium name="Wellcome Sanger Institute Data Sharing"/>
        </authorList>
    </citation>
    <scope>NUCLEOTIDE SEQUENCE [LARGE SCALE GENOMIC DNA]</scope>
</reference>
<dbReference type="SMART" id="SM00199">
    <property type="entry name" value="SCY"/>
    <property type="match status" value="1"/>
</dbReference>
<feature type="chain" id="PRO_5025351395" evidence="3">
    <location>
        <begin position="21"/>
        <end position="110"/>
    </location>
</feature>
<accession>A0A668AB52</accession>
<dbReference type="AlphaFoldDB" id="A0A668AB52"/>
<dbReference type="InterPro" id="IPR036048">
    <property type="entry name" value="Interleukin_8-like_sf"/>
</dbReference>
<keyword evidence="6" id="KW-1185">Reference proteome</keyword>
<dbReference type="Ensembl" id="ENSMMDT00005046012.1">
    <property type="protein sequence ID" value="ENSMMDP00005045119.1"/>
    <property type="gene ID" value="ENSMMDG00005020693.1"/>
</dbReference>
<dbReference type="GO" id="GO:0008009">
    <property type="term" value="F:chemokine activity"/>
    <property type="evidence" value="ECO:0007669"/>
    <property type="project" value="InterPro"/>
</dbReference>
<evidence type="ECO:0000313" key="6">
    <source>
        <dbReference type="Proteomes" id="UP000472263"/>
    </source>
</evidence>
<dbReference type="SUPFAM" id="SSF54117">
    <property type="entry name" value="Interleukin 8-like chemokines"/>
    <property type="match status" value="1"/>
</dbReference>
<dbReference type="GeneTree" id="ENSGT01030000234821"/>
<dbReference type="PANTHER" id="PTHR12015:SF108">
    <property type="entry name" value="C-C MOTIF CHEMOKINE 20"/>
    <property type="match status" value="1"/>
</dbReference>
<dbReference type="InParanoid" id="A0A668AB52"/>
<sequence length="110" mass="12418">MSLRMTALLLASVLWYLAAANTHETADCCLTTSTKKVPHRVVRTYIIQTSDGGCRIPATVLITWRRIRLCVPPAAGNNWVAKLLRKVARRRPRKGKVVCHRKSRPSKKRA</sequence>
<dbReference type="InterPro" id="IPR001811">
    <property type="entry name" value="Chemokine_IL8-like_dom"/>
</dbReference>
<organism evidence="5 6">
    <name type="scientific">Myripristis murdjan</name>
    <name type="common">pinecone soldierfish</name>
    <dbReference type="NCBI Taxonomy" id="586833"/>
    <lineage>
        <taxon>Eukaryota</taxon>
        <taxon>Metazoa</taxon>
        <taxon>Chordata</taxon>
        <taxon>Craniata</taxon>
        <taxon>Vertebrata</taxon>
        <taxon>Euteleostomi</taxon>
        <taxon>Actinopterygii</taxon>
        <taxon>Neopterygii</taxon>
        <taxon>Teleostei</taxon>
        <taxon>Neoteleostei</taxon>
        <taxon>Acanthomorphata</taxon>
        <taxon>Holocentriformes</taxon>
        <taxon>Holocentridae</taxon>
        <taxon>Myripristis</taxon>
    </lineage>
</organism>
<evidence type="ECO:0000256" key="1">
    <source>
        <dbReference type="ARBA" id="ARBA00022514"/>
    </source>
</evidence>
<feature type="domain" description="Chemokine interleukin-8-like" evidence="4">
    <location>
        <begin position="25"/>
        <end position="87"/>
    </location>
</feature>
<proteinExistence type="predicted"/>
<feature type="region of interest" description="Disordered" evidence="2">
    <location>
        <begin position="91"/>
        <end position="110"/>
    </location>
</feature>
<dbReference type="Gene3D" id="2.40.50.40">
    <property type="match status" value="1"/>
</dbReference>
<keyword evidence="1" id="KW-0202">Cytokine</keyword>
<keyword evidence="3" id="KW-0732">Signal</keyword>
<reference evidence="5" key="3">
    <citation type="submission" date="2025-09" db="UniProtKB">
        <authorList>
            <consortium name="Ensembl"/>
        </authorList>
    </citation>
    <scope>IDENTIFICATION</scope>
</reference>
<evidence type="ECO:0000256" key="3">
    <source>
        <dbReference type="SAM" id="SignalP"/>
    </source>
</evidence>
<evidence type="ECO:0000256" key="2">
    <source>
        <dbReference type="SAM" id="MobiDB-lite"/>
    </source>
</evidence>